<dbReference type="GO" id="GO:0003697">
    <property type="term" value="F:single-stranded DNA binding"/>
    <property type="evidence" value="ECO:0007669"/>
    <property type="project" value="InterPro"/>
</dbReference>
<evidence type="ECO:0000256" key="4">
    <source>
        <dbReference type="ARBA" id="ARBA00022801"/>
    </source>
</evidence>
<dbReference type="EC" id="3.4.-.-" evidence="8"/>
<evidence type="ECO:0000313" key="10">
    <source>
        <dbReference type="EMBL" id="QDU44798.1"/>
    </source>
</evidence>
<sequence length="265" mass="30776">MLARSRKSGSPMKRVAEPWNGNHRSSRQLWFQIRNVSRCACSEVDFQCRQSHNAVMCHRFQAKLRLKALVEEFALTQQETLPFPTGDRFPGSDVVAIHLDPDRERQVKLLNWGLLPRWWKPSAKFHSPQSFQRMTFNSRSETIHEKPSFRDAFKQRRALIPVTAFYEGGHFFGLKDHELFALAGLWESWQLGEDKLETCTVVTTAANPLVEQYHPRKRMPVILSGEESYARWLDPDVKDRGRLEDLFIPFEEQLMTCVAESDTVA</sequence>
<evidence type="ECO:0000256" key="2">
    <source>
        <dbReference type="ARBA" id="ARBA00022670"/>
    </source>
</evidence>
<evidence type="ECO:0000256" key="1">
    <source>
        <dbReference type="ARBA" id="ARBA00008136"/>
    </source>
</evidence>
<dbReference type="GO" id="GO:0016829">
    <property type="term" value="F:lyase activity"/>
    <property type="evidence" value="ECO:0007669"/>
    <property type="project" value="UniProtKB-KW"/>
</dbReference>
<evidence type="ECO:0000256" key="7">
    <source>
        <dbReference type="ARBA" id="ARBA00023239"/>
    </source>
</evidence>
<keyword evidence="7" id="KW-0456">Lyase</keyword>
<keyword evidence="11" id="KW-1185">Reference proteome</keyword>
<keyword evidence="5" id="KW-0190">Covalent protein-DNA linkage</keyword>
<keyword evidence="3" id="KW-0227">DNA damage</keyword>
<dbReference type="SUPFAM" id="SSF143081">
    <property type="entry name" value="BB1717-like"/>
    <property type="match status" value="1"/>
</dbReference>
<dbReference type="Gene3D" id="3.90.1680.10">
    <property type="entry name" value="SOS response associated peptidase-like"/>
    <property type="match status" value="1"/>
</dbReference>
<dbReference type="GO" id="GO:0006508">
    <property type="term" value="P:proteolysis"/>
    <property type="evidence" value="ECO:0007669"/>
    <property type="project" value="UniProtKB-KW"/>
</dbReference>
<dbReference type="PANTHER" id="PTHR13604:SF0">
    <property type="entry name" value="ABASIC SITE PROCESSING PROTEIN HMCES"/>
    <property type="match status" value="1"/>
</dbReference>
<dbReference type="GO" id="GO:0106300">
    <property type="term" value="P:protein-DNA covalent cross-linking repair"/>
    <property type="evidence" value="ECO:0007669"/>
    <property type="project" value="InterPro"/>
</dbReference>
<gene>
    <name evidence="10" type="ORF">Mal52_32840</name>
</gene>
<dbReference type="KEGG" id="sdyn:Mal52_32840"/>
<dbReference type="GO" id="GO:0008233">
    <property type="term" value="F:peptidase activity"/>
    <property type="evidence" value="ECO:0007669"/>
    <property type="project" value="UniProtKB-KW"/>
</dbReference>
<dbReference type="InterPro" id="IPR036590">
    <property type="entry name" value="SRAP-like"/>
</dbReference>
<keyword evidence="4 8" id="KW-0378">Hydrolase</keyword>
<organism evidence="10 11">
    <name type="scientific">Symmachiella dynata</name>
    <dbReference type="NCBI Taxonomy" id="2527995"/>
    <lineage>
        <taxon>Bacteria</taxon>
        <taxon>Pseudomonadati</taxon>
        <taxon>Planctomycetota</taxon>
        <taxon>Planctomycetia</taxon>
        <taxon>Planctomycetales</taxon>
        <taxon>Planctomycetaceae</taxon>
        <taxon>Symmachiella</taxon>
    </lineage>
</organism>
<protein>
    <recommendedName>
        <fullName evidence="8">Abasic site processing protein</fullName>
        <ecNumber evidence="8">3.4.-.-</ecNumber>
    </recommendedName>
</protein>
<evidence type="ECO:0000256" key="5">
    <source>
        <dbReference type="ARBA" id="ARBA00023124"/>
    </source>
</evidence>
<name>A0A517ZQV1_9PLAN</name>
<keyword evidence="2 8" id="KW-0645">Protease</keyword>
<feature type="region of interest" description="Disordered" evidence="9">
    <location>
        <begin position="1"/>
        <end position="20"/>
    </location>
</feature>
<keyword evidence="6" id="KW-0238">DNA-binding</keyword>
<evidence type="ECO:0000313" key="11">
    <source>
        <dbReference type="Proteomes" id="UP000319383"/>
    </source>
</evidence>
<comment type="similarity">
    <text evidence="1 8">Belongs to the SOS response-associated peptidase family.</text>
</comment>
<evidence type="ECO:0000256" key="6">
    <source>
        <dbReference type="ARBA" id="ARBA00023125"/>
    </source>
</evidence>
<dbReference type="PANTHER" id="PTHR13604">
    <property type="entry name" value="DC12-RELATED"/>
    <property type="match status" value="1"/>
</dbReference>
<dbReference type="AlphaFoldDB" id="A0A517ZQV1"/>
<dbReference type="Proteomes" id="UP000319383">
    <property type="component" value="Chromosome"/>
</dbReference>
<proteinExistence type="inferred from homology"/>
<reference evidence="10 11" key="1">
    <citation type="submission" date="2019-02" db="EMBL/GenBank/DDBJ databases">
        <title>Deep-cultivation of Planctomycetes and their phenomic and genomic characterization uncovers novel biology.</title>
        <authorList>
            <person name="Wiegand S."/>
            <person name="Jogler M."/>
            <person name="Boedeker C."/>
            <person name="Pinto D."/>
            <person name="Vollmers J."/>
            <person name="Rivas-Marin E."/>
            <person name="Kohn T."/>
            <person name="Peeters S.H."/>
            <person name="Heuer A."/>
            <person name="Rast P."/>
            <person name="Oberbeckmann S."/>
            <person name="Bunk B."/>
            <person name="Jeske O."/>
            <person name="Meyerdierks A."/>
            <person name="Storesund J.E."/>
            <person name="Kallscheuer N."/>
            <person name="Luecker S."/>
            <person name="Lage O.M."/>
            <person name="Pohl T."/>
            <person name="Merkel B.J."/>
            <person name="Hornburger P."/>
            <person name="Mueller R.-W."/>
            <person name="Bruemmer F."/>
            <person name="Labrenz M."/>
            <person name="Spormann A.M."/>
            <person name="Op den Camp H."/>
            <person name="Overmann J."/>
            <person name="Amann R."/>
            <person name="Jetten M.S.M."/>
            <person name="Mascher T."/>
            <person name="Medema M.H."/>
            <person name="Devos D.P."/>
            <person name="Kaster A.-K."/>
            <person name="Ovreas L."/>
            <person name="Rohde M."/>
            <person name="Galperin M.Y."/>
            <person name="Jogler C."/>
        </authorList>
    </citation>
    <scope>NUCLEOTIDE SEQUENCE [LARGE SCALE GENOMIC DNA]</scope>
    <source>
        <strain evidence="10 11">Mal52</strain>
    </source>
</reference>
<evidence type="ECO:0000256" key="3">
    <source>
        <dbReference type="ARBA" id="ARBA00022763"/>
    </source>
</evidence>
<dbReference type="InterPro" id="IPR003738">
    <property type="entry name" value="SRAP"/>
</dbReference>
<evidence type="ECO:0000256" key="8">
    <source>
        <dbReference type="RuleBase" id="RU364100"/>
    </source>
</evidence>
<dbReference type="Pfam" id="PF02586">
    <property type="entry name" value="SRAP"/>
    <property type="match status" value="1"/>
</dbReference>
<accession>A0A517ZQV1</accession>
<evidence type="ECO:0000256" key="9">
    <source>
        <dbReference type="SAM" id="MobiDB-lite"/>
    </source>
</evidence>
<dbReference type="EMBL" id="CP036276">
    <property type="protein sequence ID" value="QDU44798.1"/>
    <property type="molecule type" value="Genomic_DNA"/>
</dbReference>